<comment type="function">
    <text evidence="1">Probable lipid hydrolase.</text>
</comment>
<keyword evidence="2" id="KW-0378">Hydrolase</keyword>
<reference evidence="8 9" key="1">
    <citation type="journal article" date="2015" name="Genome Announc.">
        <title>Genome sequence and annotation of Trichoderma parareesei, the ancestor of the cellulase producer Trichoderma reesei.</title>
        <authorList>
            <person name="Yang D."/>
            <person name="Pomraning K."/>
            <person name="Kopchinskiy A."/>
            <person name="Karimi Aghcheh R."/>
            <person name="Atanasova L."/>
            <person name="Chenthamara K."/>
            <person name="Baker S.E."/>
            <person name="Zhang R."/>
            <person name="Shen Q."/>
            <person name="Freitag M."/>
            <person name="Kubicek C.P."/>
            <person name="Druzhinina I.S."/>
        </authorList>
    </citation>
    <scope>NUCLEOTIDE SEQUENCE [LARGE SCALE GENOMIC DNA]</scope>
    <source>
        <strain evidence="8 9">CBS 125925</strain>
    </source>
</reference>
<comment type="caution">
    <text evidence="5">Lacks conserved residue(s) required for the propagation of feature annotation.</text>
</comment>
<evidence type="ECO:0000256" key="6">
    <source>
        <dbReference type="SAM" id="SignalP"/>
    </source>
</evidence>
<dbReference type="PANTHER" id="PTHR14226">
    <property type="entry name" value="NEUROPATHY TARGET ESTERASE/SWISS CHEESE D.MELANOGASTER"/>
    <property type="match status" value="1"/>
</dbReference>
<dbReference type="SUPFAM" id="SSF52151">
    <property type="entry name" value="FabD/lysophospholipase-like"/>
    <property type="match status" value="1"/>
</dbReference>
<proteinExistence type="predicted"/>
<dbReference type="InterPro" id="IPR050301">
    <property type="entry name" value="NTE"/>
</dbReference>
<keyword evidence="9" id="KW-1185">Reference proteome</keyword>
<evidence type="ECO:0000259" key="7">
    <source>
        <dbReference type="PROSITE" id="PS51635"/>
    </source>
</evidence>
<dbReference type="OrthoDB" id="10049244at2759"/>
<dbReference type="EMBL" id="LFMI01000774">
    <property type="protein sequence ID" value="OTA07446.1"/>
    <property type="molecule type" value="Genomic_DNA"/>
</dbReference>
<organism evidence="8 9">
    <name type="scientific">Trichoderma parareesei</name>
    <name type="common">Filamentous fungus</name>
    <dbReference type="NCBI Taxonomy" id="858221"/>
    <lineage>
        <taxon>Eukaryota</taxon>
        <taxon>Fungi</taxon>
        <taxon>Dikarya</taxon>
        <taxon>Ascomycota</taxon>
        <taxon>Pezizomycotina</taxon>
        <taxon>Sordariomycetes</taxon>
        <taxon>Hypocreomycetidae</taxon>
        <taxon>Hypocreales</taxon>
        <taxon>Hypocreaceae</taxon>
        <taxon>Trichoderma</taxon>
    </lineage>
</organism>
<dbReference type="Proteomes" id="UP000219286">
    <property type="component" value="Unassembled WGS sequence"/>
</dbReference>
<evidence type="ECO:0000256" key="2">
    <source>
        <dbReference type="ARBA" id="ARBA00022801"/>
    </source>
</evidence>
<dbReference type="PANTHER" id="PTHR14226:SF44">
    <property type="entry name" value="TRIACYLGLYCEROL LIPASE 3"/>
    <property type="match status" value="1"/>
</dbReference>
<accession>A0A2H3A032</accession>
<dbReference type="AlphaFoldDB" id="A0A2H3A032"/>
<evidence type="ECO:0000313" key="8">
    <source>
        <dbReference type="EMBL" id="OTA07446.1"/>
    </source>
</evidence>
<sequence length="553" mass="62193">MMGLVLAVWRVIVDVAAFWHKKLLSWYTRKNPVTLWLELLRNAETFEDWEEAALHLDNLLGLDLWRNNPTSKYYDWALIAERLDSLVVAREENNYEQLVNLLRSGLVRNLGNIAVPKLYNRSFSGTKYLIEEYITQVAESVEDISALPTSPTSSLHHHPNDKALTNQMKLDFIHDTRQAFGRTTLVLQGGAIFGLCHLGVVKALFLRGLLPRIITGTATGALIAALVAIHTEDELPAVLRGDGIDLSAFASKGADDNGQIPAEQSLKSRWETLIRRVRRFSREGYFLDVTVLEDCVRANVGDLTFEEAYHRSKRVLNITVATDGQGAGLIWTAAVASNASSPSLYGRSKATILCKDAHGNIVPWAPANTTDFRHWTHASYTDRDSPLRRIAELFNVNHFIVSQARPYLIPFLQSDMHGPSLVETRSKSTQLSAFLVRMVGLEIRHRLRQLDSLRLVPASIRRFLVDEQVPAASMTLVPEVTAGDFIRLLETPTRDTLNYWILRGERSVWPAVAALRIRCAVENELDRSYQVVRKLKAAIVLALVLNKIIHLTN</sequence>
<protein>
    <submittedName>
        <fullName evidence="8">Triacylglycerol lipase</fullName>
    </submittedName>
</protein>
<dbReference type="Gene3D" id="3.40.1090.10">
    <property type="entry name" value="Cytosolic phospholipase A2 catalytic domain"/>
    <property type="match status" value="1"/>
</dbReference>
<evidence type="ECO:0000256" key="5">
    <source>
        <dbReference type="PROSITE-ProRule" id="PRU01161"/>
    </source>
</evidence>
<dbReference type="GO" id="GO:0006641">
    <property type="term" value="P:triglyceride metabolic process"/>
    <property type="evidence" value="ECO:0007669"/>
    <property type="project" value="UniProtKB-ARBA"/>
</dbReference>
<dbReference type="GO" id="GO:0016042">
    <property type="term" value="P:lipid catabolic process"/>
    <property type="evidence" value="ECO:0007669"/>
    <property type="project" value="UniProtKB-KW"/>
</dbReference>
<feature type="domain" description="PNPLA" evidence="7">
    <location>
        <begin position="185"/>
        <end position="373"/>
    </location>
</feature>
<dbReference type="GO" id="GO:0004806">
    <property type="term" value="F:triacylglycerol lipase activity"/>
    <property type="evidence" value="ECO:0007669"/>
    <property type="project" value="InterPro"/>
</dbReference>
<gene>
    <name evidence="8" type="ORF">A9Z42_0082970</name>
</gene>
<dbReference type="InterPro" id="IPR002641">
    <property type="entry name" value="PNPLA_dom"/>
</dbReference>
<dbReference type="Pfam" id="PF01734">
    <property type="entry name" value="Patatin"/>
    <property type="match status" value="1"/>
</dbReference>
<evidence type="ECO:0000256" key="1">
    <source>
        <dbReference type="ARBA" id="ARBA00002682"/>
    </source>
</evidence>
<comment type="caution">
    <text evidence="8">The sequence shown here is derived from an EMBL/GenBank/DDBJ whole genome shotgun (WGS) entry which is preliminary data.</text>
</comment>
<keyword evidence="4" id="KW-0443">Lipid metabolism</keyword>
<dbReference type="CDD" id="cd07229">
    <property type="entry name" value="Pat_TGL3_like"/>
    <property type="match status" value="1"/>
</dbReference>
<dbReference type="InterPro" id="IPR016035">
    <property type="entry name" value="Acyl_Trfase/lysoPLipase"/>
</dbReference>
<dbReference type="Pfam" id="PF11815">
    <property type="entry name" value="DUF3336"/>
    <property type="match status" value="1"/>
</dbReference>
<keyword evidence="6" id="KW-0732">Signal</keyword>
<keyword evidence="3" id="KW-0442">Lipid degradation</keyword>
<feature type="chain" id="PRO_5013594684" evidence="6">
    <location>
        <begin position="18"/>
        <end position="553"/>
    </location>
</feature>
<evidence type="ECO:0000313" key="9">
    <source>
        <dbReference type="Proteomes" id="UP000219286"/>
    </source>
</evidence>
<dbReference type="PROSITE" id="PS51635">
    <property type="entry name" value="PNPLA"/>
    <property type="match status" value="1"/>
</dbReference>
<feature type="signal peptide" evidence="6">
    <location>
        <begin position="1"/>
        <end position="17"/>
    </location>
</feature>
<evidence type="ECO:0000256" key="3">
    <source>
        <dbReference type="ARBA" id="ARBA00022963"/>
    </source>
</evidence>
<evidence type="ECO:0000256" key="4">
    <source>
        <dbReference type="ARBA" id="ARBA00023098"/>
    </source>
</evidence>
<name>A0A2H3A032_TRIPA</name>
<dbReference type="InterPro" id="IPR021771">
    <property type="entry name" value="Triacylglycerol_lipase_N"/>
</dbReference>